<dbReference type="ExpressionAtlas" id="A0A0Q3EK08">
    <property type="expression patterns" value="baseline"/>
</dbReference>
<feature type="region of interest" description="Disordered" evidence="7">
    <location>
        <begin position="145"/>
        <end position="192"/>
    </location>
</feature>
<keyword evidence="11" id="KW-1185">Reference proteome</keyword>
<comment type="similarity">
    <text evidence="2">Belongs to the TPX2 family.</text>
</comment>
<evidence type="ECO:0000256" key="2">
    <source>
        <dbReference type="ARBA" id="ARBA00005885"/>
    </source>
</evidence>
<name>A0A0Q3EK08_BRADI</name>
<feature type="compositionally biased region" description="Low complexity" evidence="7">
    <location>
        <begin position="318"/>
        <end position="337"/>
    </location>
</feature>
<dbReference type="GO" id="GO:0000226">
    <property type="term" value="P:microtubule cytoskeleton organization"/>
    <property type="evidence" value="ECO:0007669"/>
    <property type="project" value="InterPro"/>
</dbReference>
<dbReference type="Proteomes" id="UP000008810">
    <property type="component" value="Chromosome 4"/>
</dbReference>
<sequence>MGIEVVLQSSKEELDSAVNSPSSDNMGMSDDKCDHPELSGTVNAENSSGVQSENGISEQLESAYVNGDTEHDGSPDTCHAERTDEEPASDEASPVNVEKEDVTPQYVESSSDEQENKKTSMEGTAASGNGNVYQNAKCVLTTSKKKIKRSASATTRKPLQATNRNTLDDWNASTLTNSKSPNGKTTTVPSGPVFRCTERAEKRREFYSKLEEKNQAMEEQKVQLEARLKREQEEALRLLRKSLTFKATPMPSFYHEGPSPKAEFKKLPTTRPKSPKLGRKKASMDTSHSSEESESVRPCCRASRDSLDNHCKCSSNSKPQQQRQPAANARHAAAASKKQAKNHAHKLSNESSMNIAVC</sequence>
<comment type="subcellular location">
    <subcellularLocation>
        <location evidence="1">Cytoplasm</location>
        <location evidence="1">Cytoskeleton</location>
    </subcellularLocation>
</comment>
<proteinExistence type="inferred from homology"/>
<dbReference type="InterPro" id="IPR044806">
    <property type="entry name" value="WVD2/WDL1-4"/>
</dbReference>
<evidence type="ECO:0000256" key="6">
    <source>
        <dbReference type="SAM" id="Coils"/>
    </source>
</evidence>
<feature type="domain" description="TPX2 C-terminal" evidence="8">
    <location>
        <begin position="193"/>
        <end position="262"/>
    </location>
</feature>
<feature type="region of interest" description="Disordered" evidence="7">
    <location>
        <begin position="1"/>
        <end position="131"/>
    </location>
</feature>
<reference evidence="9" key="2">
    <citation type="submission" date="2017-06" db="EMBL/GenBank/DDBJ databases">
        <title>WGS assembly of Brachypodium distachyon.</title>
        <authorList>
            <consortium name="The International Brachypodium Initiative"/>
            <person name="Lucas S."/>
            <person name="Harmon-Smith M."/>
            <person name="Lail K."/>
            <person name="Tice H."/>
            <person name="Grimwood J."/>
            <person name="Bruce D."/>
            <person name="Barry K."/>
            <person name="Shu S."/>
            <person name="Lindquist E."/>
            <person name="Wang M."/>
            <person name="Pitluck S."/>
            <person name="Vogel J.P."/>
            <person name="Garvin D.F."/>
            <person name="Mockler T.C."/>
            <person name="Schmutz J."/>
            <person name="Rokhsar D."/>
            <person name="Bevan M.W."/>
        </authorList>
    </citation>
    <scope>NUCLEOTIDE SEQUENCE</scope>
    <source>
        <strain evidence="9">Bd21</strain>
    </source>
</reference>
<evidence type="ECO:0000313" key="10">
    <source>
        <dbReference type="EnsemblPlants" id="KQJ88007"/>
    </source>
</evidence>
<dbReference type="Pfam" id="PF06886">
    <property type="entry name" value="TPX2"/>
    <property type="match status" value="1"/>
</dbReference>
<dbReference type="OrthoDB" id="1925970at2759"/>
<evidence type="ECO:0000259" key="8">
    <source>
        <dbReference type="Pfam" id="PF06886"/>
    </source>
</evidence>
<feature type="compositionally biased region" description="Polar residues" evidence="7">
    <location>
        <begin position="151"/>
        <end position="165"/>
    </location>
</feature>
<reference evidence="9 10" key="1">
    <citation type="journal article" date="2010" name="Nature">
        <title>Genome sequencing and analysis of the model grass Brachypodium distachyon.</title>
        <authorList>
            <consortium name="International Brachypodium Initiative"/>
        </authorList>
    </citation>
    <scope>NUCLEOTIDE SEQUENCE [LARGE SCALE GENOMIC DNA]</scope>
    <source>
        <strain evidence="9">Bd21</strain>
        <strain evidence="10">cv. Bd21</strain>
    </source>
</reference>
<feature type="compositionally biased region" description="Polar residues" evidence="7">
    <location>
        <begin position="171"/>
        <end position="189"/>
    </location>
</feature>
<feature type="compositionally biased region" description="Polar residues" evidence="7">
    <location>
        <begin position="349"/>
        <end position="358"/>
    </location>
</feature>
<keyword evidence="5" id="KW-0206">Cytoskeleton</keyword>
<dbReference type="AlphaFoldDB" id="A0A0Q3EK08"/>
<keyword evidence="4" id="KW-0493">Microtubule</keyword>
<evidence type="ECO:0000313" key="11">
    <source>
        <dbReference type="Proteomes" id="UP000008810"/>
    </source>
</evidence>
<evidence type="ECO:0000256" key="1">
    <source>
        <dbReference type="ARBA" id="ARBA00004245"/>
    </source>
</evidence>
<dbReference type="InterPro" id="IPR027329">
    <property type="entry name" value="TPX2_C"/>
</dbReference>
<keyword evidence="3" id="KW-0963">Cytoplasm</keyword>
<evidence type="ECO:0000256" key="5">
    <source>
        <dbReference type="ARBA" id="ARBA00023212"/>
    </source>
</evidence>
<feature type="compositionally biased region" description="Basic and acidic residues" evidence="7">
    <location>
        <begin position="302"/>
        <end position="311"/>
    </location>
</feature>
<accession>A0A0Q3EK08</accession>
<dbReference type="EMBL" id="CM000883">
    <property type="protein sequence ID" value="KQJ88007.1"/>
    <property type="molecule type" value="Genomic_DNA"/>
</dbReference>
<dbReference type="GO" id="GO:0005874">
    <property type="term" value="C:microtubule"/>
    <property type="evidence" value="ECO:0007669"/>
    <property type="project" value="UniProtKB-KW"/>
</dbReference>
<feature type="compositionally biased region" description="Polar residues" evidence="7">
    <location>
        <begin position="17"/>
        <end position="26"/>
    </location>
</feature>
<keyword evidence="6" id="KW-0175">Coiled coil</keyword>
<feature type="region of interest" description="Disordered" evidence="7">
    <location>
        <begin position="249"/>
        <end position="358"/>
    </location>
</feature>
<dbReference type="Gramene" id="KQJ88007">
    <property type="protein sequence ID" value="KQJ88007"/>
    <property type="gene ID" value="BRADI_4g14870v3"/>
</dbReference>
<evidence type="ECO:0000256" key="4">
    <source>
        <dbReference type="ARBA" id="ARBA00022701"/>
    </source>
</evidence>
<evidence type="ECO:0000256" key="3">
    <source>
        <dbReference type="ARBA" id="ARBA00022490"/>
    </source>
</evidence>
<dbReference type="PANTHER" id="PTHR46372:SF4">
    <property type="entry name" value="OS11G0592600 PROTEIN"/>
    <property type="match status" value="1"/>
</dbReference>
<organism evidence="9">
    <name type="scientific">Brachypodium distachyon</name>
    <name type="common">Purple false brome</name>
    <name type="synonym">Trachynia distachya</name>
    <dbReference type="NCBI Taxonomy" id="15368"/>
    <lineage>
        <taxon>Eukaryota</taxon>
        <taxon>Viridiplantae</taxon>
        <taxon>Streptophyta</taxon>
        <taxon>Embryophyta</taxon>
        <taxon>Tracheophyta</taxon>
        <taxon>Spermatophyta</taxon>
        <taxon>Magnoliopsida</taxon>
        <taxon>Liliopsida</taxon>
        <taxon>Poales</taxon>
        <taxon>Poaceae</taxon>
        <taxon>BOP clade</taxon>
        <taxon>Pooideae</taxon>
        <taxon>Stipodae</taxon>
        <taxon>Brachypodieae</taxon>
        <taxon>Brachypodium</taxon>
    </lineage>
</organism>
<evidence type="ECO:0000256" key="7">
    <source>
        <dbReference type="SAM" id="MobiDB-lite"/>
    </source>
</evidence>
<evidence type="ECO:0000313" key="9">
    <source>
        <dbReference type="EMBL" id="KQJ88007.1"/>
    </source>
</evidence>
<feature type="coiled-coil region" evidence="6">
    <location>
        <begin position="200"/>
        <end position="241"/>
    </location>
</feature>
<feature type="compositionally biased region" description="Polar residues" evidence="7">
    <location>
        <begin position="40"/>
        <end position="60"/>
    </location>
</feature>
<gene>
    <name evidence="10" type="primary">LOC100822273</name>
    <name evidence="9" type="ORF">BRADI_4g14870v3</name>
</gene>
<protein>
    <recommendedName>
        <fullName evidence="8">TPX2 C-terminal domain-containing protein</fullName>
    </recommendedName>
</protein>
<dbReference type="EnsemblPlants" id="KQJ88007">
    <property type="protein sequence ID" value="KQJ88007"/>
    <property type="gene ID" value="BRADI_4g14870v3"/>
</dbReference>
<reference evidence="10" key="3">
    <citation type="submission" date="2018-08" db="UniProtKB">
        <authorList>
            <consortium name="EnsemblPlants"/>
        </authorList>
    </citation>
    <scope>IDENTIFICATION</scope>
    <source>
        <strain evidence="10">cv. Bd21</strain>
    </source>
</reference>
<dbReference type="PANTHER" id="PTHR46372">
    <property type="entry name" value="PROTEIN WVD2-LIKE 3"/>
    <property type="match status" value="1"/>
</dbReference>
<feature type="compositionally biased region" description="Basic and acidic residues" evidence="7">
    <location>
        <begin position="68"/>
        <end position="82"/>
    </location>
</feature>
<dbReference type="GO" id="GO:0008017">
    <property type="term" value="F:microtubule binding"/>
    <property type="evidence" value="ECO:0007669"/>
    <property type="project" value="InterPro"/>
</dbReference>